<keyword evidence="4" id="KW-1185">Reference proteome</keyword>
<dbReference type="HAMAP" id="MF_00048">
    <property type="entry name" value="UPF0102"/>
    <property type="match status" value="1"/>
</dbReference>
<dbReference type="GO" id="GO:0003676">
    <property type="term" value="F:nucleic acid binding"/>
    <property type="evidence" value="ECO:0007669"/>
    <property type="project" value="InterPro"/>
</dbReference>
<comment type="caution">
    <text evidence="3">The sequence shown here is derived from an EMBL/GenBank/DDBJ whole genome shotgun (WGS) entry which is preliminary data.</text>
</comment>
<dbReference type="PANTHER" id="PTHR34039">
    <property type="entry name" value="UPF0102 PROTEIN YRAN"/>
    <property type="match status" value="1"/>
</dbReference>
<sequence length="126" mass="14554">MKHPIPPTSRRAAGTEFESLAIDYLCRNGLTLITRNYHCRYGEIDLIMNDKKTLVFVEVRFRSDAGFVSPQESITPVKMKRIVRTARHYLHRYKLTEKVSSRIDFIGIDGGCQPERINWVRNAISA</sequence>
<dbReference type="Proteomes" id="UP000627715">
    <property type="component" value="Unassembled WGS sequence"/>
</dbReference>
<dbReference type="AlphaFoldDB" id="A0A916QK57"/>
<dbReference type="Pfam" id="PF02021">
    <property type="entry name" value="UPF0102"/>
    <property type="match status" value="1"/>
</dbReference>
<dbReference type="InterPro" id="IPR011856">
    <property type="entry name" value="tRNA_endonuc-like_dom_sf"/>
</dbReference>
<dbReference type="Gene3D" id="3.40.1350.10">
    <property type="match status" value="1"/>
</dbReference>
<evidence type="ECO:0000313" key="4">
    <source>
        <dbReference type="Proteomes" id="UP000627715"/>
    </source>
</evidence>
<dbReference type="PANTHER" id="PTHR34039:SF1">
    <property type="entry name" value="UPF0102 PROTEIN YRAN"/>
    <property type="match status" value="1"/>
</dbReference>
<accession>A0A916QK57</accession>
<reference evidence="3" key="2">
    <citation type="submission" date="2020-09" db="EMBL/GenBank/DDBJ databases">
        <authorList>
            <person name="Sun Q."/>
            <person name="Zhou Y."/>
        </authorList>
    </citation>
    <scope>NUCLEOTIDE SEQUENCE</scope>
    <source>
        <strain evidence="3">CGMCC 1.15425</strain>
    </source>
</reference>
<reference evidence="3" key="1">
    <citation type="journal article" date="2014" name="Int. J. Syst. Evol. Microbiol.">
        <title>Complete genome sequence of Corynebacterium casei LMG S-19264T (=DSM 44701T), isolated from a smear-ripened cheese.</title>
        <authorList>
            <consortium name="US DOE Joint Genome Institute (JGI-PGF)"/>
            <person name="Walter F."/>
            <person name="Albersmeier A."/>
            <person name="Kalinowski J."/>
            <person name="Ruckert C."/>
        </authorList>
    </citation>
    <scope>NUCLEOTIDE SEQUENCE</scope>
    <source>
        <strain evidence="3">CGMCC 1.15425</strain>
    </source>
</reference>
<dbReference type="NCBIfam" id="TIGR00252">
    <property type="entry name" value="YraN family protein"/>
    <property type="match status" value="1"/>
</dbReference>
<comment type="similarity">
    <text evidence="1 2">Belongs to the UPF0102 family.</text>
</comment>
<gene>
    <name evidence="3" type="ORF">GCM10011403_22300</name>
</gene>
<dbReference type="RefSeq" id="WP_229694659.1">
    <property type="nucleotide sequence ID" value="NZ_BMIY01000009.1"/>
</dbReference>
<dbReference type="EMBL" id="BMIY01000009">
    <property type="protein sequence ID" value="GFZ78739.1"/>
    <property type="molecule type" value="Genomic_DNA"/>
</dbReference>
<name>A0A916QK57_9GAMM</name>
<proteinExistence type="inferred from homology"/>
<dbReference type="InterPro" id="IPR003509">
    <property type="entry name" value="UPF0102_YraN-like"/>
</dbReference>
<dbReference type="SUPFAM" id="SSF52980">
    <property type="entry name" value="Restriction endonuclease-like"/>
    <property type="match status" value="1"/>
</dbReference>
<organism evidence="3 4">
    <name type="scientific">Pseudohongiella nitratireducens</name>
    <dbReference type="NCBI Taxonomy" id="1768907"/>
    <lineage>
        <taxon>Bacteria</taxon>
        <taxon>Pseudomonadati</taxon>
        <taxon>Pseudomonadota</taxon>
        <taxon>Gammaproteobacteria</taxon>
        <taxon>Pseudomonadales</taxon>
        <taxon>Pseudohongiellaceae</taxon>
        <taxon>Pseudohongiella</taxon>
    </lineage>
</organism>
<evidence type="ECO:0000313" key="3">
    <source>
        <dbReference type="EMBL" id="GFZ78739.1"/>
    </source>
</evidence>
<protein>
    <recommendedName>
        <fullName evidence="2">UPF0102 protein GCM10011403_22300</fullName>
    </recommendedName>
</protein>
<dbReference type="CDD" id="cd20736">
    <property type="entry name" value="PoNe_Nuclease"/>
    <property type="match status" value="1"/>
</dbReference>
<evidence type="ECO:0000256" key="2">
    <source>
        <dbReference type="HAMAP-Rule" id="MF_00048"/>
    </source>
</evidence>
<dbReference type="NCBIfam" id="NF009150">
    <property type="entry name" value="PRK12497.1-3"/>
    <property type="match status" value="1"/>
</dbReference>
<evidence type="ECO:0000256" key="1">
    <source>
        <dbReference type="ARBA" id="ARBA00006738"/>
    </source>
</evidence>
<dbReference type="InterPro" id="IPR011335">
    <property type="entry name" value="Restrct_endonuc-II-like"/>
</dbReference>